<evidence type="ECO:0000313" key="2">
    <source>
        <dbReference type="EMBL" id="RKO87229.1"/>
    </source>
</evidence>
<organism evidence="2 3">
    <name type="scientific">Blyttiomyces helicus</name>
    <dbReference type="NCBI Taxonomy" id="388810"/>
    <lineage>
        <taxon>Eukaryota</taxon>
        <taxon>Fungi</taxon>
        <taxon>Fungi incertae sedis</taxon>
        <taxon>Chytridiomycota</taxon>
        <taxon>Chytridiomycota incertae sedis</taxon>
        <taxon>Chytridiomycetes</taxon>
        <taxon>Chytridiomycetes incertae sedis</taxon>
        <taxon>Blyttiomyces</taxon>
    </lineage>
</organism>
<proteinExistence type="predicted"/>
<sequence>MHEFRGSGSARTSEPWDVSSLAFLVHQCPPSPPQQASSVRDFLSECVLLLLDAALHAKINARNLSISSSYIWERKSVKADSLSRDRSSEDKHVLISQLSLSSSTGFLGDCAGRLNSLGNISDSLSPEGENRSCLLPPEAADPKMAFLPAAYPCQLLTPTRPSADDLLMRLPSIYTLPQLAPHCVFFTPLLQICLPIHDERPLHSHHRCFAHSLPTTRSVALNRDFWTPSIWSPGDAGNDGHDRVSGYEPRWKVPTTGICYRIRVDFTAGDGKLGPICWSGLASAETPPSHQQDVPLALSRGLRALHHMPSPRTPSRPDSRDQIRKHDGPRGYNRNRRDPPKHMVR</sequence>
<dbReference type="EMBL" id="KZ997582">
    <property type="protein sequence ID" value="RKO87229.1"/>
    <property type="molecule type" value="Genomic_DNA"/>
</dbReference>
<gene>
    <name evidence="2" type="ORF">BDK51DRAFT_47048</name>
</gene>
<feature type="compositionally biased region" description="Basic and acidic residues" evidence="1">
    <location>
        <begin position="315"/>
        <end position="345"/>
    </location>
</feature>
<protein>
    <submittedName>
        <fullName evidence="2">Uncharacterized protein</fullName>
    </submittedName>
</protein>
<dbReference type="Proteomes" id="UP000269721">
    <property type="component" value="Unassembled WGS sequence"/>
</dbReference>
<dbReference type="AlphaFoldDB" id="A0A4P9W4E9"/>
<feature type="region of interest" description="Disordered" evidence="1">
    <location>
        <begin position="306"/>
        <end position="345"/>
    </location>
</feature>
<evidence type="ECO:0000256" key="1">
    <source>
        <dbReference type="SAM" id="MobiDB-lite"/>
    </source>
</evidence>
<accession>A0A4P9W4E9</accession>
<keyword evidence="3" id="KW-1185">Reference proteome</keyword>
<evidence type="ECO:0000313" key="3">
    <source>
        <dbReference type="Proteomes" id="UP000269721"/>
    </source>
</evidence>
<name>A0A4P9W4E9_9FUNG</name>
<reference evidence="3" key="1">
    <citation type="journal article" date="2018" name="Nat. Microbiol.">
        <title>Leveraging single-cell genomics to expand the fungal tree of life.</title>
        <authorList>
            <person name="Ahrendt S.R."/>
            <person name="Quandt C.A."/>
            <person name="Ciobanu D."/>
            <person name="Clum A."/>
            <person name="Salamov A."/>
            <person name="Andreopoulos B."/>
            <person name="Cheng J.F."/>
            <person name="Woyke T."/>
            <person name="Pelin A."/>
            <person name="Henrissat B."/>
            <person name="Reynolds N.K."/>
            <person name="Benny G.L."/>
            <person name="Smith M.E."/>
            <person name="James T.Y."/>
            <person name="Grigoriev I.V."/>
        </authorList>
    </citation>
    <scope>NUCLEOTIDE SEQUENCE [LARGE SCALE GENOMIC DNA]</scope>
</reference>